<dbReference type="PANTHER" id="PTHR43741:SF4">
    <property type="entry name" value="FMN-DEPENDENT NADH:QUINONE OXIDOREDUCTASE"/>
    <property type="match status" value="1"/>
</dbReference>
<evidence type="ECO:0000256" key="6">
    <source>
        <dbReference type="HAMAP-Rule" id="MF_01216"/>
    </source>
</evidence>
<comment type="similarity">
    <text evidence="6">Belongs to the azoreductase type 1 family.</text>
</comment>
<keyword evidence="4 6" id="KW-0520">NAD</keyword>
<dbReference type="Gene3D" id="3.40.50.360">
    <property type="match status" value="1"/>
</dbReference>
<feature type="binding site" evidence="6">
    <location>
        <position position="9"/>
    </location>
    <ligand>
        <name>FMN</name>
        <dbReference type="ChEBI" id="CHEBI:58210"/>
    </ligand>
</feature>
<comment type="subunit">
    <text evidence="6">Homodimer.</text>
</comment>
<evidence type="ECO:0000256" key="5">
    <source>
        <dbReference type="ARBA" id="ARBA00048542"/>
    </source>
</evidence>
<protein>
    <recommendedName>
        <fullName evidence="6">FMN dependent NADH:quinone oxidoreductase</fullName>
        <ecNumber evidence="6">1.6.5.-</ecNumber>
    </recommendedName>
    <alternativeName>
        <fullName evidence="6">Azo-dye reductase</fullName>
    </alternativeName>
    <alternativeName>
        <fullName evidence="6">FMN-dependent NADH-azo compound oxidoreductase</fullName>
    </alternativeName>
    <alternativeName>
        <fullName evidence="6">FMN-dependent NADH-azoreductase</fullName>
        <ecNumber evidence="6">1.7.1.17</ecNumber>
    </alternativeName>
</protein>
<feature type="binding site" evidence="6">
    <location>
        <begin position="15"/>
        <end position="17"/>
    </location>
    <ligand>
        <name>FMN</name>
        <dbReference type="ChEBI" id="CHEBI:58210"/>
    </ligand>
</feature>
<accession>A0ABR7UT66</accession>
<dbReference type="Pfam" id="PF02525">
    <property type="entry name" value="Flavodoxin_2"/>
    <property type="match status" value="1"/>
</dbReference>
<keyword evidence="9" id="KW-1185">Reference proteome</keyword>
<dbReference type="EMBL" id="NASZ01000018">
    <property type="protein sequence ID" value="MBD0725847.1"/>
    <property type="molecule type" value="Genomic_DNA"/>
</dbReference>
<dbReference type="InterPro" id="IPR023048">
    <property type="entry name" value="NADH:quinone_OxRdtase_FMN_depd"/>
</dbReference>
<dbReference type="PANTHER" id="PTHR43741">
    <property type="entry name" value="FMN-DEPENDENT NADH-AZOREDUCTASE 1"/>
    <property type="match status" value="1"/>
</dbReference>
<sequence>MKVLQIKTSLNGDNSMSNKLSNAIVDEIKKKHSSVQLTERNLAKKNLPHFSLQHFEAFSNNPEMDVQEKEKIIKISDELINEIEQAEIIVIGVPVYNLTIPSTLKSWIDFITRAQKTFRYTTEGPIGLITDKKVYIAISSGGIYSDGSRKSQDFTEPYLRTILGFLGINDITTIRVEGLSIPDINDTAFSKALQRIEID</sequence>
<dbReference type="EC" id="1.6.5.-" evidence="6"/>
<name>A0ABR7UT66_9FLAO</name>
<dbReference type="InterPro" id="IPR050104">
    <property type="entry name" value="FMN-dep_NADH:Q_OxRdtase_AzoR1"/>
</dbReference>
<evidence type="ECO:0000256" key="4">
    <source>
        <dbReference type="ARBA" id="ARBA00023027"/>
    </source>
</evidence>
<reference evidence="8 9" key="1">
    <citation type="journal article" date="2020" name="Microbiol. Res.">
        <title>Flavobacterium pokkalii sp. nov., a novel plant growth promoting native rhizobacteria isolated from pokkali rice grown in coastal saline affected agricultural regions of southern India, Kerala.</title>
        <authorList>
            <person name="Menon R.R."/>
            <person name="Kumari S."/>
            <person name="Viver T."/>
            <person name="Rameshkumar N."/>
        </authorList>
    </citation>
    <scope>NUCLEOTIDE SEQUENCE [LARGE SCALE GENOMIC DNA]</scope>
    <source>
        <strain evidence="8 9">L1I52</strain>
    </source>
</reference>
<comment type="function">
    <text evidence="6">Quinone reductase that provides resistance to thiol-specific stress caused by electrophilic quinones.</text>
</comment>
<evidence type="ECO:0000313" key="9">
    <source>
        <dbReference type="Proteomes" id="UP000661715"/>
    </source>
</evidence>
<dbReference type="EC" id="1.7.1.17" evidence="6"/>
<evidence type="ECO:0000256" key="3">
    <source>
        <dbReference type="ARBA" id="ARBA00023002"/>
    </source>
</evidence>
<gene>
    <name evidence="6" type="primary">azoR</name>
    <name evidence="8" type="ORF">B6A10_11705</name>
</gene>
<evidence type="ECO:0000259" key="7">
    <source>
        <dbReference type="Pfam" id="PF02525"/>
    </source>
</evidence>
<keyword evidence="1 6" id="KW-0285">Flavoprotein</keyword>
<comment type="catalytic activity">
    <reaction evidence="6">
        <text>2 a quinone + NADH + H(+) = 2 a 1,4-benzosemiquinone + NAD(+)</text>
        <dbReference type="Rhea" id="RHEA:65952"/>
        <dbReference type="ChEBI" id="CHEBI:15378"/>
        <dbReference type="ChEBI" id="CHEBI:57540"/>
        <dbReference type="ChEBI" id="CHEBI:57945"/>
        <dbReference type="ChEBI" id="CHEBI:132124"/>
        <dbReference type="ChEBI" id="CHEBI:134225"/>
    </reaction>
</comment>
<feature type="binding site" evidence="6">
    <location>
        <begin position="139"/>
        <end position="142"/>
    </location>
    <ligand>
        <name>FMN</name>
        <dbReference type="ChEBI" id="CHEBI:58210"/>
    </ligand>
</feature>
<proteinExistence type="inferred from homology"/>
<evidence type="ECO:0000256" key="2">
    <source>
        <dbReference type="ARBA" id="ARBA00022643"/>
    </source>
</evidence>
<dbReference type="HAMAP" id="MF_01216">
    <property type="entry name" value="Azoreductase_type1"/>
    <property type="match status" value="1"/>
</dbReference>
<comment type="caution">
    <text evidence="8">The sequence shown here is derived from an EMBL/GenBank/DDBJ whole genome shotgun (WGS) entry which is preliminary data.</text>
</comment>
<dbReference type="InterPro" id="IPR003680">
    <property type="entry name" value="Flavodoxin_fold"/>
</dbReference>
<keyword evidence="3 6" id="KW-0560">Oxidoreductase</keyword>
<keyword evidence="2 6" id="KW-0288">FMN</keyword>
<comment type="catalytic activity">
    <reaction evidence="5">
        <text>N,N-dimethyl-1,4-phenylenediamine + anthranilate + 2 NAD(+) = 2-(4-dimethylaminophenyl)diazenylbenzoate + 2 NADH + 2 H(+)</text>
        <dbReference type="Rhea" id="RHEA:55872"/>
        <dbReference type="ChEBI" id="CHEBI:15378"/>
        <dbReference type="ChEBI" id="CHEBI:15783"/>
        <dbReference type="ChEBI" id="CHEBI:16567"/>
        <dbReference type="ChEBI" id="CHEBI:57540"/>
        <dbReference type="ChEBI" id="CHEBI:57945"/>
        <dbReference type="ChEBI" id="CHEBI:71579"/>
        <dbReference type="EC" id="1.7.1.17"/>
    </reaction>
    <physiologicalReaction direction="right-to-left" evidence="5">
        <dbReference type="Rhea" id="RHEA:55874"/>
    </physiologicalReaction>
</comment>
<comment type="cofactor">
    <cofactor evidence="6">
        <name>FMN</name>
        <dbReference type="ChEBI" id="CHEBI:58210"/>
    </cofactor>
    <text evidence="6">Binds 1 FMN per subunit.</text>
</comment>
<dbReference type="RefSeq" id="WP_188221012.1">
    <property type="nucleotide sequence ID" value="NZ_NASZ01000018.1"/>
</dbReference>
<feature type="domain" description="Flavodoxin-like fold" evidence="7">
    <location>
        <begin position="1"/>
        <end position="197"/>
    </location>
</feature>
<dbReference type="Proteomes" id="UP000661715">
    <property type="component" value="Unassembled WGS sequence"/>
</dbReference>
<comment type="function">
    <text evidence="6">Also exhibits azoreductase activity. Catalyzes the reductive cleavage of the azo bond in aromatic azo compounds to the corresponding amines.</text>
</comment>
<evidence type="ECO:0000313" key="8">
    <source>
        <dbReference type="EMBL" id="MBD0725847.1"/>
    </source>
</evidence>
<comment type="caution">
    <text evidence="6">Lacks conserved residue(s) required for the propagation of feature annotation.</text>
</comment>
<evidence type="ECO:0000256" key="1">
    <source>
        <dbReference type="ARBA" id="ARBA00022630"/>
    </source>
</evidence>
<dbReference type="InterPro" id="IPR029039">
    <property type="entry name" value="Flavoprotein-like_sf"/>
</dbReference>
<dbReference type="SUPFAM" id="SSF52218">
    <property type="entry name" value="Flavoproteins"/>
    <property type="match status" value="1"/>
</dbReference>
<organism evidence="8 9">
    <name type="scientific">Flavobacterium pokkalii</name>
    <dbReference type="NCBI Taxonomy" id="1940408"/>
    <lineage>
        <taxon>Bacteria</taxon>
        <taxon>Pseudomonadati</taxon>
        <taxon>Bacteroidota</taxon>
        <taxon>Flavobacteriia</taxon>
        <taxon>Flavobacteriales</taxon>
        <taxon>Flavobacteriaceae</taxon>
        <taxon>Flavobacterium</taxon>
    </lineage>
</organism>